<organism evidence="1 2">
    <name type="scientific">Streptococcus toyakuensis</name>
    <dbReference type="NCBI Taxonomy" id="2819619"/>
    <lineage>
        <taxon>Bacteria</taxon>
        <taxon>Bacillati</taxon>
        <taxon>Bacillota</taxon>
        <taxon>Bacilli</taxon>
        <taxon>Lactobacillales</taxon>
        <taxon>Streptococcaceae</taxon>
        <taxon>Streptococcus</taxon>
        <taxon>Streptococcus mitis group</taxon>
    </lineage>
</organism>
<evidence type="ECO:0000313" key="1">
    <source>
        <dbReference type="EMBL" id="BDB08859.1"/>
    </source>
</evidence>
<proteinExistence type="predicted"/>
<accession>A0ABM7USZ5</accession>
<sequence>MPLDVNERNTLDIAKKGKKGYNVTKSREVWNEETKQVPRGCFLSEKRYRVWTISDGKSSAFYPSTEP</sequence>
<gene>
    <name evidence="1" type="ORF">STYK_06730</name>
</gene>
<dbReference type="EMBL" id="AP024523">
    <property type="protein sequence ID" value="BDB08859.1"/>
    <property type="molecule type" value="Genomic_DNA"/>
</dbReference>
<name>A0ABM7USZ5_9STRE</name>
<reference evidence="1" key="1">
    <citation type="journal article" date="2022" name="J Glob Antimicrob Resist">
        <title>Identification and characterisation of a novel multidrug-resistant streptococcus, Streptococcus toyakuensis sp. nov., from a blood sample.</title>
        <authorList>
            <person name="Wajima T."/>
            <person name="Hagimoto A."/>
            <person name="Tanaka E."/>
            <person name="Kawamura Y."/>
            <person name="Nakaminami H."/>
        </authorList>
    </citation>
    <scope>NUCLEOTIDE SEQUENCE</scope>
    <source>
        <strain evidence="1">TP1632</strain>
    </source>
</reference>
<protein>
    <submittedName>
        <fullName evidence="1">Uncharacterized protein</fullName>
    </submittedName>
</protein>
<evidence type="ECO:0000313" key="2">
    <source>
        <dbReference type="Proteomes" id="UP001060027"/>
    </source>
</evidence>
<keyword evidence="2" id="KW-1185">Reference proteome</keyword>
<dbReference type="Proteomes" id="UP001060027">
    <property type="component" value="Chromosome"/>
</dbReference>